<gene>
    <name evidence="9" type="ORF">ACGFZB_24200</name>
</gene>
<dbReference type="Gene3D" id="1.20.1640.10">
    <property type="entry name" value="Multidrug efflux transporter AcrB transmembrane domain"/>
    <property type="match status" value="1"/>
</dbReference>
<keyword evidence="4 7" id="KW-0812">Transmembrane</keyword>
<accession>A0ABW7B8K8</accession>
<dbReference type="Pfam" id="PF03176">
    <property type="entry name" value="MMPL"/>
    <property type="match status" value="1"/>
</dbReference>
<comment type="subcellular location">
    <subcellularLocation>
        <location evidence="1">Cell membrane</location>
        <topology evidence="1">Multi-pass membrane protein</topology>
    </subcellularLocation>
</comment>
<evidence type="ECO:0000256" key="7">
    <source>
        <dbReference type="SAM" id="Phobius"/>
    </source>
</evidence>
<evidence type="ECO:0000256" key="6">
    <source>
        <dbReference type="ARBA" id="ARBA00023136"/>
    </source>
</evidence>
<evidence type="ECO:0000259" key="8">
    <source>
        <dbReference type="Pfam" id="PF03176"/>
    </source>
</evidence>
<dbReference type="InterPro" id="IPR050545">
    <property type="entry name" value="Mycobact_MmpL"/>
</dbReference>
<organism evidence="9 10">
    <name type="scientific">Streptomyces cinerochromogenes</name>
    <dbReference type="NCBI Taxonomy" id="66422"/>
    <lineage>
        <taxon>Bacteria</taxon>
        <taxon>Bacillati</taxon>
        <taxon>Actinomycetota</taxon>
        <taxon>Actinomycetes</taxon>
        <taxon>Kitasatosporales</taxon>
        <taxon>Streptomycetaceae</taxon>
        <taxon>Streptomyces</taxon>
    </lineage>
</organism>
<evidence type="ECO:0000256" key="3">
    <source>
        <dbReference type="ARBA" id="ARBA00022475"/>
    </source>
</evidence>
<feature type="transmembrane region" description="Helical" evidence="7">
    <location>
        <begin position="196"/>
        <end position="217"/>
    </location>
</feature>
<evidence type="ECO:0000256" key="5">
    <source>
        <dbReference type="ARBA" id="ARBA00022989"/>
    </source>
</evidence>
<dbReference type="InterPro" id="IPR004869">
    <property type="entry name" value="MMPL_dom"/>
</dbReference>
<comment type="similarity">
    <text evidence="2">Belongs to the resistance-nodulation-cell division (RND) (TC 2.A.6) family. MmpL subfamily.</text>
</comment>
<sequence>MFGWPSYRLSRRCTATCPLSSISSGRPRPPAPALVGGYPGETTDFRSTLLERLPYAIGIVLAATCGILFLMTNSVVLPVKATILNLLSLSVMFGCLVWGFQDGHLSGTLGFTATGSIEPSIPVLMFCVAYGLSMDYEVFLLARIKEEHDRTGDTMRAVGEDIRRSAPLITGPAGILALSFLSYVGSGVVFLKELGLGTALTILVDATLIRLVLLPLLMRLASRANWWAPRKLRRLRIREARAPADGPPAEYV</sequence>
<evidence type="ECO:0000313" key="10">
    <source>
        <dbReference type="Proteomes" id="UP001604267"/>
    </source>
</evidence>
<dbReference type="SUPFAM" id="SSF82866">
    <property type="entry name" value="Multidrug efflux transporter AcrB transmembrane domain"/>
    <property type="match status" value="1"/>
</dbReference>
<feature type="transmembrane region" description="Helical" evidence="7">
    <location>
        <begin position="165"/>
        <end position="184"/>
    </location>
</feature>
<feature type="domain" description="Membrane transport protein MMPL" evidence="8">
    <location>
        <begin position="26"/>
        <end position="234"/>
    </location>
</feature>
<evidence type="ECO:0000256" key="4">
    <source>
        <dbReference type="ARBA" id="ARBA00022692"/>
    </source>
</evidence>
<evidence type="ECO:0000256" key="2">
    <source>
        <dbReference type="ARBA" id="ARBA00010157"/>
    </source>
</evidence>
<evidence type="ECO:0000313" key="9">
    <source>
        <dbReference type="EMBL" id="MFG3013515.1"/>
    </source>
</evidence>
<keyword evidence="5 7" id="KW-1133">Transmembrane helix</keyword>
<keyword evidence="10" id="KW-1185">Reference proteome</keyword>
<feature type="transmembrane region" description="Helical" evidence="7">
    <location>
        <begin position="121"/>
        <end position="144"/>
    </location>
</feature>
<evidence type="ECO:0000256" key="1">
    <source>
        <dbReference type="ARBA" id="ARBA00004651"/>
    </source>
</evidence>
<dbReference type="PANTHER" id="PTHR33406">
    <property type="entry name" value="MEMBRANE PROTEIN MJ1562-RELATED"/>
    <property type="match status" value="1"/>
</dbReference>
<feature type="transmembrane region" description="Helical" evidence="7">
    <location>
        <begin position="83"/>
        <end position="101"/>
    </location>
</feature>
<name>A0ABW7B8K8_9ACTN</name>
<keyword evidence="3" id="KW-1003">Cell membrane</keyword>
<feature type="transmembrane region" description="Helical" evidence="7">
    <location>
        <begin position="53"/>
        <end position="71"/>
    </location>
</feature>
<dbReference type="Proteomes" id="UP001604267">
    <property type="component" value="Unassembled WGS sequence"/>
</dbReference>
<dbReference type="RefSeq" id="WP_392819485.1">
    <property type="nucleotide sequence ID" value="NZ_JBICYV010000012.1"/>
</dbReference>
<keyword evidence="6 7" id="KW-0472">Membrane</keyword>
<proteinExistence type="inferred from homology"/>
<comment type="caution">
    <text evidence="9">The sequence shown here is derived from an EMBL/GenBank/DDBJ whole genome shotgun (WGS) entry which is preliminary data.</text>
</comment>
<protein>
    <submittedName>
        <fullName evidence="9">MMPL family transporter</fullName>
    </submittedName>
</protein>
<dbReference type="PANTHER" id="PTHR33406:SF11">
    <property type="entry name" value="MEMBRANE PROTEIN SCO6666-RELATED"/>
    <property type="match status" value="1"/>
</dbReference>
<dbReference type="EMBL" id="JBICYV010000012">
    <property type="protein sequence ID" value="MFG3013515.1"/>
    <property type="molecule type" value="Genomic_DNA"/>
</dbReference>
<reference evidence="9 10" key="1">
    <citation type="submission" date="2024-10" db="EMBL/GenBank/DDBJ databases">
        <title>The Natural Products Discovery Center: Release of the First 8490 Sequenced Strains for Exploring Actinobacteria Biosynthetic Diversity.</title>
        <authorList>
            <person name="Kalkreuter E."/>
            <person name="Kautsar S.A."/>
            <person name="Yang D."/>
            <person name="Bader C.D."/>
            <person name="Teijaro C.N."/>
            <person name="Fluegel L."/>
            <person name="Davis C.M."/>
            <person name="Simpson J.R."/>
            <person name="Lauterbach L."/>
            <person name="Steele A.D."/>
            <person name="Gui C."/>
            <person name="Meng S."/>
            <person name="Li G."/>
            <person name="Viehrig K."/>
            <person name="Ye F."/>
            <person name="Su P."/>
            <person name="Kiefer A.F."/>
            <person name="Nichols A."/>
            <person name="Cepeda A.J."/>
            <person name="Yan W."/>
            <person name="Fan B."/>
            <person name="Jiang Y."/>
            <person name="Adhikari A."/>
            <person name="Zheng C.-J."/>
            <person name="Schuster L."/>
            <person name="Cowan T.M."/>
            <person name="Smanski M.J."/>
            <person name="Chevrette M.G."/>
            <person name="De Carvalho L.P.S."/>
            <person name="Shen B."/>
        </authorList>
    </citation>
    <scope>NUCLEOTIDE SEQUENCE [LARGE SCALE GENOMIC DNA]</scope>
    <source>
        <strain evidence="9 10">NPDC048320</strain>
    </source>
</reference>